<dbReference type="RefSeq" id="WP_063480099.1">
    <property type="nucleotide sequence ID" value="NZ_CP147845.1"/>
</dbReference>
<dbReference type="STRING" id="59843.A3958_00175"/>
<evidence type="ECO:0000259" key="1">
    <source>
        <dbReference type="Pfam" id="PF00535"/>
    </source>
</evidence>
<reference evidence="2" key="1">
    <citation type="journal article" date="2016" name="Genome Announc.">
        <title>Draft genomes of two strains of Paenibacillus glucanolyticus with capability to degrade lignocellulose.</title>
        <authorList>
            <person name="Mathews S.L."/>
            <person name="Pawlak J."/>
            <person name="Grunden A.M."/>
        </authorList>
    </citation>
    <scope>NUCLEOTIDE SEQUENCE [LARGE SCALE GENOMIC DNA]</scope>
    <source>
        <strain evidence="2">SLM1</strain>
    </source>
</reference>
<dbReference type="InterPro" id="IPR029044">
    <property type="entry name" value="Nucleotide-diphossugar_trans"/>
</dbReference>
<comment type="caution">
    <text evidence="2">The sequence shown here is derived from an EMBL/GenBank/DDBJ whole genome shotgun (WGS) entry which is preliminary data.</text>
</comment>
<dbReference type="Gene3D" id="3.90.550.10">
    <property type="entry name" value="Spore Coat Polysaccharide Biosynthesis Protein SpsA, Chain A"/>
    <property type="match status" value="2"/>
</dbReference>
<organism evidence="2 3">
    <name type="scientific">Paenibacillus glucanolyticus</name>
    <dbReference type="NCBI Taxonomy" id="59843"/>
    <lineage>
        <taxon>Bacteria</taxon>
        <taxon>Bacillati</taxon>
        <taxon>Bacillota</taxon>
        <taxon>Bacilli</taxon>
        <taxon>Bacillales</taxon>
        <taxon>Paenibacillaceae</taxon>
        <taxon>Paenibacillus</taxon>
    </lineage>
</organism>
<dbReference type="PANTHER" id="PTHR43685">
    <property type="entry name" value="GLYCOSYLTRANSFERASE"/>
    <property type="match status" value="1"/>
</dbReference>
<dbReference type="Proteomes" id="UP000076796">
    <property type="component" value="Unassembled WGS sequence"/>
</dbReference>
<evidence type="ECO:0000313" key="3">
    <source>
        <dbReference type="Proteomes" id="UP000076796"/>
    </source>
</evidence>
<keyword evidence="2" id="KW-0808">Transferase</keyword>
<proteinExistence type="predicted"/>
<dbReference type="Pfam" id="PF00535">
    <property type="entry name" value="Glycos_transf_2"/>
    <property type="match status" value="1"/>
</dbReference>
<name>A0A163EN66_9BACL</name>
<dbReference type="GeneID" id="97554543"/>
<dbReference type="InterPro" id="IPR050834">
    <property type="entry name" value="Glycosyltransf_2"/>
</dbReference>
<dbReference type="InterPro" id="IPR001173">
    <property type="entry name" value="Glyco_trans_2-like"/>
</dbReference>
<dbReference type="CDD" id="cd00761">
    <property type="entry name" value="Glyco_tranf_GTA_type"/>
    <property type="match status" value="1"/>
</dbReference>
<sequence>MTKERIRVLIGSPIRQKPEILDRFLTSLLRLEQDPMEITYFFIDDNQEEQSSVLLSEFIRKANHVIIHNIHRQDDYIRNETTHYWNEQLIWKVADYKNKIIQYAIDLQYDYLFLVDSDLLLDPHTLNHLIAADKDIISEIFWTRWQPESRPHPQVWLKDEYTQWEQARGEILDEAQKEERYQRFVSQLIEPGIYEVGGLGACTLISRRALIRGANFKPIYNLSFWGEDRHFSIRAAALGFTLYVDTHYPAYHIYRDSDLHNAQLFLQATDANSSIPEVTLSQLEKHDEESLGRVTQVNRSARPSLTLTMVLKNEANRYLRQALERHRSYIDQAVIIDDGSTDHTIDLCLKALKGVPIRLISNTESLFHNEIELRKQQWRETLNIHPEWILNLDADEWFESSFADELPSMLQQKEVDLYCFRLYDFWSETHYRDDEYWSSHKYYRPFLLRYQPDMIYFWKESAQHCGRFPVNVFDLPHHLSSIRLKHYGWAKPEHRLEKYKRYSQLDPEAQFGWREQYESILDDSPSLVEWEE</sequence>
<protein>
    <submittedName>
        <fullName evidence="2">Glycosyl transferase</fullName>
    </submittedName>
</protein>
<dbReference type="GO" id="GO:0016740">
    <property type="term" value="F:transferase activity"/>
    <property type="evidence" value="ECO:0007669"/>
    <property type="project" value="UniProtKB-KW"/>
</dbReference>
<dbReference type="SUPFAM" id="SSF53448">
    <property type="entry name" value="Nucleotide-diphospho-sugar transferases"/>
    <property type="match status" value="2"/>
</dbReference>
<feature type="domain" description="Glycosyltransferase 2-like" evidence="1">
    <location>
        <begin position="309"/>
        <end position="451"/>
    </location>
</feature>
<keyword evidence="3" id="KW-1185">Reference proteome</keyword>
<dbReference type="EMBL" id="LWMH01000002">
    <property type="protein sequence ID" value="KZS43900.1"/>
    <property type="molecule type" value="Genomic_DNA"/>
</dbReference>
<accession>A0A163EN66</accession>
<evidence type="ECO:0000313" key="2">
    <source>
        <dbReference type="EMBL" id="KZS43900.1"/>
    </source>
</evidence>
<dbReference type="PANTHER" id="PTHR43685:SF2">
    <property type="entry name" value="GLYCOSYLTRANSFERASE 2-LIKE DOMAIN-CONTAINING PROTEIN"/>
    <property type="match status" value="1"/>
</dbReference>
<gene>
    <name evidence="2" type="ORF">AWU65_27870</name>
</gene>
<dbReference type="AlphaFoldDB" id="A0A163EN66"/>